<dbReference type="PANTHER" id="PTHR31874:SF1">
    <property type="entry name" value="ZINC FINGER PROTEIN CONSTANS-LIKE 6"/>
    <property type="match status" value="1"/>
</dbReference>
<dbReference type="OrthoDB" id="153872at2759"/>
<dbReference type="EMBL" id="CM035417">
    <property type="protein sequence ID" value="KAH7422727.1"/>
    <property type="molecule type" value="Genomic_DNA"/>
</dbReference>
<evidence type="ECO:0000259" key="9">
    <source>
        <dbReference type="PROSITE" id="PS51017"/>
    </source>
</evidence>
<evidence type="ECO:0000256" key="7">
    <source>
        <dbReference type="PROSITE-ProRule" id="PRU00357"/>
    </source>
</evidence>
<dbReference type="GO" id="GO:0005634">
    <property type="term" value="C:nucleus"/>
    <property type="evidence" value="ECO:0007669"/>
    <property type="project" value="UniProtKB-SubCell"/>
</dbReference>
<dbReference type="PROSITE" id="PS51017">
    <property type="entry name" value="CCT"/>
    <property type="match status" value="1"/>
</dbReference>
<keyword evidence="11" id="KW-1185">Reference proteome</keyword>
<dbReference type="AlphaFoldDB" id="A0A8T2TMQ4"/>
<dbReference type="EMBL" id="CM035417">
    <property type="protein sequence ID" value="KAH7422725.1"/>
    <property type="molecule type" value="Genomic_DNA"/>
</dbReference>
<comment type="similarity">
    <text evidence="2">Belongs to the CONSTANS family.</text>
</comment>
<evidence type="ECO:0000256" key="5">
    <source>
        <dbReference type="ARBA" id="ARBA00023242"/>
    </source>
</evidence>
<dbReference type="Proteomes" id="UP000825935">
    <property type="component" value="Chromosome 12"/>
</dbReference>
<evidence type="ECO:0000256" key="1">
    <source>
        <dbReference type="ARBA" id="ARBA00004123"/>
    </source>
</evidence>
<proteinExistence type="inferred from homology"/>
<reference evidence="10" key="1">
    <citation type="submission" date="2021-08" db="EMBL/GenBank/DDBJ databases">
        <title>WGS assembly of Ceratopteris richardii.</title>
        <authorList>
            <person name="Marchant D.B."/>
            <person name="Chen G."/>
            <person name="Jenkins J."/>
            <person name="Shu S."/>
            <person name="Leebens-Mack J."/>
            <person name="Grimwood J."/>
            <person name="Schmutz J."/>
            <person name="Soltis P."/>
            <person name="Soltis D."/>
            <person name="Chen Z.-H."/>
        </authorList>
    </citation>
    <scope>NUCLEOTIDE SEQUENCE</scope>
    <source>
        <strain evidence="10">Whitten #5841</strain>
        <tissue evidence="10">Leaf</tissue>
    </source>
</reference>
<dbReference type="CDD" id="cd19821">
    <property type="entry name" value="Bbox1_BBX-like"/>
    <property type="match status" value="1"/>
</dbReference>
<dbReference type="EMBL" id="CM035417">
    <property type="protein sequence ID" value="KAH7422726.1"/>
    <property type="molecule type" value="Genomic_DNA"/>
</dbReference>
<keyword evidence="4" id="KW-0862">Zinc</keyword>
<evidence type="ECO:0000313" key="11">
    <source>
        <dbReference type="Proteomes" id="UP000825935"/>
    </source>
</evidence>
<name>A0A8T2TMQ4_CERRI</name>
<keyword evidence="3" id="KW-0479">Metal-binding</keyword>
<dbReference type="InterPro" id="IPR000315">
    <property type="entry name" value="Znf_B-box"/>
</dbReference>
<comment type="caution">
    <text evidence="10">The sequence shown here is derived from an EMBL/GenBank/DDBJ whole genome shotgun (WGS) entry which is preliminary data.</text>
</comment>
<keyword evidence="6" id="KW-0863">Zinc-finger</keyword>
<dbReference type="PROSITE" id="PS50119">
    <property type="entry name" value="ZF_BBOX"/>
    <property type="match status" value="1"/>
</dbReference>
<accession>A0A8T2TMQ4</accession>
<dbReference type="Pfam" id="PF00643">
    <property type="entry name" value="zf-B_box"/>
    <property type="match status" value="1"/>
</dbReference>
<dbReference type="OMA" id="CEEANYM"/>
<dbReference type="EMBL" id="CM035417">
    <property type="protein sequence ID" value="KAH7422728.1"/>
    <property type="molecule type" value="Genomic_DNA"/>
</dbReference>
<dbReference type="SMART" id="SM00336">
    <property type="entry name" value="BBOX"/>
    <property type="match status" value="1"/>
</dbReference>
<evidence type="ECO:0000256" key="4">
    <source>
        <dbReference type="ARBA" id="ARBA00022833"/>
    </source>
</evidence>
<feature type="domain" description="CCT" evidence="9">
    <location>
        <begin position="469"/>
        <end position="511"/>
    </location>
</feature>
<dbReference type="GO" id="GO:0008270">
    <property type="term" value="F:zinc ion binding"/>
    <property type="evidence" value="ECO:0007669"/>
    <property type="project" value="UniProtKB-KW"/>
</dbReference>
<feature type="domain" description="B box-type" evidence="8">
    <location>
        <begin position="15"/>
        <end position="62"/>
    </location>
</feature>
<comment type="subcellular location">
    <subcellularLocation>
        <location evidence="1 7">Nucleus</location>
    </subcellularLocation>
</comment>
<sequence length="520" mass="58767">MFSKEVKTSMAIAGRGAHACDMCAKERARWYCAADEAYLCERCDGSVHSANPVAQRHERIKLGPNGLLDKLKQFQHCKGKRSDTSLGVTDSASKRSRNDLRNWCNTSRKRSKTPRKGPNYHSLFNRTPVIKEEPYHPTIVKEEKDDTDLLLYDLLTVNNQLGDFSASTNIDVKPEPFSPSSTLTSGDLDEIKVEEADFSTEVPIYEPFLEELIASSHEDIMETLMPSSPSLCNVSSSSRMSSSMKFESNGSDDAHCKKAELEIESSDVDTEPFHVNYRMESSAGETIDSISINEESDIDTFDVMELCSDICHVDENRMADDLKEEYPNIELWKSAYNLDAYNLDPGDCSTIFDGNPFKGKGEKHLIVKCEDMDSLQDEEVKPLHHSTEEESFKLRPLSLNLDYEDVISTWSDRGSLWTNGQRPQIVPDISHLDCGRLEFGMIMTEKSGCVNGICAQAAQVPSLVADDGREARVMRYKEKRRTRLFSKKIRYEVRKLNAERRPRMKGRFVKRAAIATVTAM</sequence>
<dbReference type="InterPro" id="IPR052453">
    <property type="entry name" value="CONSTANS-like_ZF"/>
</dbReference>
<evidence type="ECO:0000256" key="6">
    <source>
        <dbReference type="PROSITE-ProRule" id="PRU00024"/>
    </source>
</evidence>
<keyword evidence="5 7" id="KW-0539">Nucleus</keyword>
<dbReference type="Pfam" id="PF06203">
    <property type="entry name" value="CCT"/>
    <property type="match status" value="1"/>
</dbReference>
<organism evidence="10 11">
    <name type="scientific">Ceratopteris richardii</name>
    <name type="common">Triangle waterfern</name>
    <dbReference type="NCBI Taxonomy" id="49495"/>
    <lineage>
        <taxon>Eukaryota</taxon>
        <taxon>Viridiplantae</taxon>
        <taxon>Streptophyta</taxon>
        <taxon>Embryophyta</taxon>
        <taxon>Tracheophyta</taxon>
        <taxon>Polypodiopsida</taxon>
        <taxon>Polypodiidae</taxon>
        <taxon>Polypodiales</taxon>
        <taxon>Pteridineae</taxon>
        <taxon>Pteridaceae</taxon>
        <taxon>Parkerioideae</taxon>
        <taxon>Ceratopteris</taxon>
    </lineage>
</organism>
<evidence type="ECO:0000313" key="10">
    <source>
        <dbReference type="EMBL" id="KAH7422725.1"/>
    </source>
</evidence>
<evidence type="ECO:0000256" key="2">
    <source>
        <dbReference type="ARBA" id="ARBA00010024"/>
    </source>
</evidence>
<evidence type="ECO:0000256" key="3">
    <source>
        <dbReference type="ARBA" id="ARBA00022723"/>
    </source>
</evidence>
<dbReference type="InterPro" id="IPR049808">
    <property type="entry name" value="CONSTANS-like_Bbox1"/>
</dbReference>
<dbReference type="PANTHER" id="PTHR31874">
    <property type="entry name" value="CCT MOTIF FAMILY PROTEIN, EXPRESSED"/>
    <property type="match status" value="1"/>
</dbReference>
<gene>
    <name evidence="10" type="ORF">KP509_12G022400</name>
</gene>
<dbReference type="GO" id="GO:0006355">
    <property type="term" value="P:regulation of DNA-templated transcription"/>
    <property type="evidence" value="ECO:0007669"/>
    <property type="project" value="TreeGrafter"/>
</dbReference>
<evidence type="ECO:0000259" key="8">
    <source>
        <dbReference type="PROSITE" id="PS50119"/>
    </source>
</evidence>
<protein>
    <submittedName>
        <fullName evidence="10">Uncharacterized protein</fullName>
    </submittedName>
</protein>
<dbReference type="InterPro" id="IPR010402">
    <property type="entry name" value="CCT_domain"/>
</dbReference>